<keyword evidence="2" id="KW-0723">Serine/threonine-protein kinase</keyword>
<dbReference type="SMART" id="SM00133">
    <property type="entry name" value="S_TK_X"/>
    <property type="match status" value="1"/>
</dbReference>
<dbReference type="GO" id="GO:0005524">
    <property type="term" value="F:ATP binding"/>
    <property type="evidence" value="ECO:0007669"/>
    <property type="project" value="UniProtKB-UniRule"/>
</dbReference>
<evidence type="ECO:0000313" key="14">
    <source>
        <dbReference type="EMBL" id="EGR34875.1"/>
    </source>
</evidence>
<evidence type="ECO:0000313" key="15">
    <source>
        <dbReference type="Proteomes" id="UP000008983"/>
    </source>
</evidence>
<dbReference type="RefSeq" id="XP_004040179.1">
    <property type="nucleotide sequence ID" value="XM_004040131.1"/>
</dbReference>
<dbReference type="PROSITE" id="PS51285">
    <property type="entry name" value="AGC_KINASE_CTER"/>
    <property type="match status" value="1"/>
</dbReference>
<evidence type="ECO:0000256" key="8">
    <source>
        <dbReference type="ARBA" id="ARBA00047899"/>
    </source>
</evidence>
<dbReference type="EC" id="2.7.11.1" evidence="1"/>
<reference evidence="14 15" key="1">
    <citation type="submission" date="2011-07" db="EMBL/GenBank/DDBJ databases">
        <authorList>
            <person name="Coyne R."/>
            <person name="Brami D."/>
            <person name="Johnson J."/>
            <person name="Hostetler J."/>
            <person name="Hannick L."/>
            <person name="Clark T."/>
            <person name="Cassidy-Hanley D."/>
            <person name="Inman J."/>
        </authorList>
    </citation>
    <scope>NUCLEOTIDE SEQUENCE [LARGE SCALE GENOMIC DNA]</scope>
    <source>
        <strain evidence="14 15">G5</strain>
    </source>
</reference>
<accession>G0QIP5</accession>
<dbReference type="InParanoid" id="G0QIP5"/>
<dbReference type="STRING" id="857967.G0QIP5"/>
<dbReference type="eggNOG" id="KOG0605">
    <property type="taxonomic scope" value="Eukaryota"/>
</dbReference>
<dbReference type="PROSITE" id="PS00107">
    <property type="entry name" value="PROTEIN_KINASE_ATP"/>
    <property type="match status" value="1"/>
</dbReference>
<evidence type="ECO:0000259" key="13">
    <source>
        <dbReference type="PROSITE" id="PS51285"/>
    </source>
</evidence>
<dbReference type="OMA" id="SEQLQHW"/>
<evidence type="ECO:0000256" key="1">
    <source>
        <dbReference type="ARBA" id="ARBA00012513"/>
    </source>
</evidence>
<evidence type="ECO:0000259" key="12">
    <source>
        <dbReference type="PROSITE" id="PS50011"/>
    </source>
</evidence>
<dbReference type="GO" id="GO:0004674">
    <property type="term" value="F:protein serine/threonine kinase activity"/>
    <property type="evidence" value="ECO:0007669"/>
    <property type="project" value="UniProtKB-KW"/>
</dbReference>
<evidence type="ECO:0000256" key="11">
    <source>
        <dbReference type="SAM" id="Coils"/>
    </source>
</evidence>
<dbReference type="Gene3D" id="3.30.200.20">
    <property type="entry name" value="Phosphorylase Kinase, domain 1"/>
    <property type="match status" value="1"/>
</dbReference>
<dbReference type="PROSITE" id="PS50011">
    <property type="entry name" value="PROTEIN_KINASE_DOM"/>
    <property type="match status" value="1"/>
</dbReference>
<dbReference type="Gene3D" id="1.10.510.10">
    <property type="entry name" value="Transferase(Phosphotransferase) domain 1"/>
    <property type="match status" value="1"/>
</dbReference>
<comment type="catalytic activity">
    <reaction evidence="9">
        <text>L-seryl-[protein] + ATP = O-phospho-L-seryl-[protein] + ADP + H(+)</text>
        <dbReference type="Rhea" id="RHEA:17989"/>
        <dbReference type="Rhea" id="RHEA-COMP:9863"/>
        <dbReference type="Rhea" id="RHEA-COMP:11604"/>
        <dbReference type="ChEBI" id="CHEBI:15378"/>
        <dbReference type="ChEBI" id="CHEBI:29999"/>
        <dbReference type="ChEBI" id="CHEBI:30616"/>
        <dbReference type="ChEBI" id="CHEBI:83421"/>
        <dbReference type="ChEBI" id="CHEBI:456216"/>
        <dbReference type="EC" id="2.7.11.1"/>
    </reaction>
</comment>
<dbReference type="GeneID" id="14911054"/>
<dbReference type="InterPro" id="IPR008271">
    <property type="entry name" value="Ser/Thr_kinase_AS"/>
</dbReference>
<gene>
    <name evidence="14" type="ORF">IMG5_001040</name>
</gene>
<dbReference type="InterPro" id="IPR050839">
    <property type="entry name" value="Rho-assoc_Ser/Thr_Kinase"/>
</dbReference>
<name>G0QIP5_ICHMU</name>
<feature type="domain" description="AGC-kinase C-terminal" evidence="13">
    <location>
        <begin position="381"/>
        <end position="452"/>
    </location>
</feature>
<dbReference type="PANTHER" id="PTHR22988:SF76">
    <property type="entry name" value="CHROMOSOME UNDETERMINED SCAFFOLD_135, WHOLE GENOME SHOTGUN SEQUENCE"/>
    <property type="match status" value="1"/>
</dbReference>
<sequence>MQESQEQLSNNFQISNGTKERVEAAKSFIEQKYSKYIQKEKDKKENWNLLIQKMQILNFTEDEKEAIKKEILMREAEQMRQARQKLTPSDFEPIKVIGKGAFGEVRLCRWKENNKVVAIKKMIKKEMVNKNQVGHVRAERDIMASADKTWIVDLECSFQDENYLYLVMEYLPGGDLMSLLMKKDILLEDEAKFYTAETLLALDAVHKMNYIHRDLKPDNILIGNDGHIKLTDFGLCKHTEIRPKRLDIEKKKDEPEKPSLQLQIGKRSGYRRNRILAYSTVGTPDYIAPEVFGKTGYTETVDWWSLGVILYEMLVGYPPFFSDNPSSTCSKILNWRQTFQIPQEANLSAAAIDLLRRLIADPNERLGVNGVEEIKVHPFFAKIDWKNIKKTKPTFIPELNSDVDTKYCENFENEEPWISQGENSSQKKQKQRKDVNFIGYTYKKNNDDQTNIVQEVLINLDYKQKVNTQEDKNEEQEDLQQEQDKEIYKKNNQQFGTIKVNKKFDNINFGGPNINPKLDLLSEHSYFCLSSFDNNEHSYSLEGQCFSLFFIV</sequence>
<feature type="binding site" evidence="10">
    <location>
        <position position="125"/>
    </location>
    <ligand>
        <name>ATP</name>
        <dbReference type="ChEBI" id="CHEBI:30616"/>
    </ligand>
</feature>
<organism evidence="14 15">
    <name type="scientific">Ichthyophthirius multifiliis</name>
    <name type="common">White spot disease agent</name>
    <name type="synonym">Ich</name>
    <dbReference type="NCBI Taxonomy" id="5932"/>
    <lineage>
        <taxon>Eukaryota</taxon>
        <taxon>Sar</taxon>
        <taxon>Alveolata</taxon>
        <taxon>Ciliophora</taxon>
        <taxon>Intramacronucleata</taxon>
        <taxon>Oligohymenophorea</taxon>
        <taxon>Hymenostomatida</taxon>
        <taxon>Ophryoglenina</taxon>
        <taxon>Ichthyophthirius</taxon>
    </lineage>
</organism>
<feature type="domain" description="Protein kinase" evidence="12">
    <location>
        <begin position="91"/>
        <end position="380"/>
    </location>
</feature>
<evidence type="ECO:0000256" key="3">
    <source>
        <dbReference type="ARBA" id="ARBA00022553"/>
    </source>
</evidence>
<dbReference type="SMART" id="SM00220">
    <property type="entry name" value="S_TKc"/>
    <property type="match status" value="1"/>
</dbReference>
<dbReference type="AlphaFoldDB" id="G0QIP5"/>
<protein>
    <recommendedName>
        <fullName evidence="1">non-specific serine/threonine protein kinase</fullName>
        <ecNumber evidence="1">2.7.11.1</ecNumber>
    </recommendedName>
</protein>
<keyword evidence="5 10" id="KW-0547">Nucleotide-binding</keyword>
<keyword evidence="3" id="KW-0597">Phosphoprotein</keyword>
<comment type="catalytic activity">
    <reaction evidence="8">
        <text>L-threonyl-[protein] + ATP = O-phospho-L-threonyl-[protein] + ADP + H(+)</text>
        <dbReference type="Rhea" id="RHEA:46608"/>
        <dbReference type="Rhea" id="RHEA-COMP:11060"/>
        <dbReference type="Rhea" id="RHEA-COMP:11605"/>
        <dbReference type="ChEBI" id="CHEBI:15378"/>
        <dbReference type="ChEBI" id="CHEBI:30013"/>
        <dbReference type="ChEBI" id="CHEBI:30616"/>
        <dbReference type="ChEBI" id="CHEBI:61977"/>
        <dbReference type="ChEBI" id="CHEBI:456216"/>
        <dbReference type="EC" id="2.7.11.1"/>
    </reaction>
</comment>
<evidence type="ECO:0000256" key="10">
    <source>
        <dbReference type="PROSITE-ProRule" id="PRU10141"/>
    </source>
</evidence>
<dbReference type="OrthoDB" id="3638488at2759"/>
<evidence type="ECO:0000256" key="4">
    <source>
        <dbReference type="ARBA" id="ARBA00022679"/>
    </source>
</evidence>
<feature type="coiled-coil region" evidence="11">
    <location>
        <begin position="459"/>
        <end position="486"/>
    </location>
</feature>
<keyword evidence="6" id="KW-0418">Kinase</keyword>
<keyword evidence="15" id="KW-1185">Reference proteome</keyword>
<dbReference type="InterPro" id="IPR011009">
    <property type="entry name" value="Kinase-like_dom_sf"/>
</dbReference>
<dbReference type="SUPFAM" id="SSF56112">
    <property type="entry name" value="Protein kinase-like (PK-like)"/>
    <property type="match status" value="1"/>
</dbReference>
<dbReference type="InterPro" id="IPR017441">
    <property type="entry name" value="Protein_kinase_ATP_BS"/>
</dbReference>
<evidence type="ECO:0000256" key="5">
    <source>
        <dbReference type="ARBA" id="ARBA00022741"/>
    </source>
</evidence>
<dbReference type="Proteomes" id="UP000008983">
    <property type="component" value="Unassembled WGS sequence"/>
</dbReference>
<dbReference type="FunFam" id="1.10.510.10:FF:000570">
    <property type="entry name" value="Non-specific serine/threonine protein kinase"/>
    <property type="match status" value="1"/>
</dbReference>
<dbReference type="InterPro" id="IPR059233">
    <property type="entry name" value="MobB_NdrA/B/Cbk1"/>
</dbReference>
<evidence type="ECO:0000256" key="6">
    <source>
        <dbReference type="ARBA" id="ARBA00022777"/>
    </source>
</evidence>
<proteinExistence type="predicted"/>
<dbReference type="InterPro" id="IPR000961">
    <property type="entry name" value="AGC-kinase_C"/>
</dbReference>
<dbReference type="InterPro" id="IPR000719">
    <property type="entry name" value="Prot_kinase_dom"/>
</dbReference>
<dbReference type="FunFam" id="3.30.200.20:FF:000192">
    <property type="entry name" value="Serine/threonine-protein kinase cot-1"/>
    <property type="match status" value="1"/>
</dbReference>
<dbReference type="PROSITE" id="PS00108">
    <property type="entry name" value="PROTEIN_KINASE_ST"/>
    <property type="match status" value="1"/>
</dbReference>
<dbReference type="PANTHER" id="PTHR22988">
    <property type="entry name" value="MYOTONIC DYSTROPHY S/T KINASE-RELATED"/>
    <property type="match status" value="1"/>
</dbReference>
<dbReference type="Pfam" id="PF00069">
    <property type="entry name" value="Pkinase"/>
    <property type="match status" value="1"/>
</dbReference>
<dbReference type="CDD" id="cd21742">
    <property type="entry name" value="MobB_NDR_LATS-like"/>
    <property type="match status" value="1"/>
</dbReference>
<evidence type="ECO:0000256" key="2">
    <source>
        <dbReference type="ARBA" id="ARBA00022527"/>
    </source>
</evidence>
<dbReference type="EMBL" id="GL983042">
    <property type="protein sequence ID" value="EGR34875.1"/>
    <property type="molecule type" value="Genomic_DNA"/>
</dbReference>
<evidence type="ECO:0000256" key="9">
    <source>
        <dbReference type="ARBA" id="ARBA00048679"/>
    </source>
</evidence>
<keyword evidence="4" id="KW-0808">Transferase</keyword>
<keyword evidence="7 10" id="KW-0067">ATP-binding</keyword>
<evidence type="ECO:0000256" key="7">
    <source>
        <dbReference type="ARBA" id="ARBA00022840"/>
    </source>
</evidence>
<keyword evidence="11" id="KW-0175">Coiled coil</keyword>
<dbReference type="CDD" id="cd05599">
    <property type="entry name" value="STKc_NDR_like"/>
    <property type="match status" value="1"/>
</dbReference>